<proteinExistence type="predicted"/>
<sequence>MDDSSSVTAAGQHLLKKSLQAEIAMAIPERPRLRNFEKGSMGLNRGHLRERLLFSQFSPGEYSQVVSLTEKFQIDIEANKNETEEIKEQMKVMENIVGRKMVSMDEKGKEEH</sequence>
<dbReference type="AlphaFoldDB" id="A0AA38IYR5"/>
<reference evidence="1" key="1">
    <citation type="journal article" date="2023" name="G3 (Bethesda)">
        <title>Whole genome assemblies of Zophobas morio and Tenebrio molitor.</title>
        <authorList>
            <person name="Kaur S."/>
            <person name="Stinson S.A."/>
            <person name="diCenzo G.C."/>
        </authorList>
    </citation>
    <scope>NUCLEOTIDE SEQUENCE</scope>
    <source>
        <strain evidence="1">QUZm001</strain>
    </source>
</reference>
<accession>A0AA38IYR5</accession>
<evidence type="ECO:0000313" key="1">
    <source>
        <dbReference type="EMBL" id="KAJ3662682.1"/>
    </source>
</evidence>
<protein>
    <submittedName>
        <fullName evidence="1">Uncharacterized protein</fullName>
    </submittedName>
</protein>
<name>A0AA38IYR5_9CUCU</name>
<organism evidence="1 2">
    <name type="scientific">Zophobas morio</name>
    <dbReference type="NCBI Taxonomy" id="2755281"/>
    <lineage>
        <taxon>Eukaryota</taxon>
        <taxon>Metazoa</taxon>
        <taxon>Ecdysozoa</taxon>
        <taxon>Arthropoda</taxon>
        <taxon>Hexapoda</taxon>
        <taxon>Insecta</taxon>
        <taxon>Pterygota</taxon>
        <taxon>Neoptera</taxon>
        <taxon>Endopterygota</taxon>
        <taxon>Coleoptera</taxon>
        <taxon>Polyphaga</taxon>
        <taxon>Cucujiformia</taxon>
        <taxon>Tenebrionidae</taxon>
        <taxon>Zophobas</taxon>
    </lineage>
</organism>
<evidence type="ECO:0000313" key="2">
    <source>
        <dbReference type="Proteomes" id="UP001168821"/>
    </source>
</evidence>
<gene>
    <name evidence="1" type="ORF">Zmor_007018</name>
</gene>
<dbReference type="Proteomes" id="UP001168821">
    <property type="component" value="Unassembled WGS sequence"/>
</dbReference>
<comment type="caution">
    <text evidence="1">The sequence shown here is derived from an EMBL/GenBank/DDBJ whole genome shotgun (WGS) entry which is preliminary data.</text>
</comment>
<dbReference type="EMBL" id="JALNTZ010000002">
    <property type="protein sequence ID" value="KAJ3662682.1"/>
    <property type="molecule type" value="Genomic_DNA"/>
</dbReference>
<keyword evidence="2" id="KW-1185">Reference proteome</keyword>